<gene>
    <name evidence="1" type="ORF">SAMN02745172_00976</name>
</gene>
<keyword evidence="2" id="KW-1185">Reference proteome</keyword>
<dbReference type="AlphaFoldDB" id="A0A1M7ZBT3"/>
<dbReference type="RefSeq" id="WP_073626206.1">
    <property type="nucleotide sequence ID" value="NZ_FRXO01000002.1"/>
</dbReference>
<evidence type="ECO:0000313" key="1">
    <source>
        <dbReference type="EMBL" id="SHO62371.1"/>
    </source>
</evidence>
<accession>A0A1M7ZBT3</accession>
<evidence type="ECO:0000313" key="2">
    <source>
        <dbReference type="Proteomes" id="UP000186406"/>
    </source>
</evidence>
<protein>
    <submittedName>
        <fullName evidence="1">Uncharacterized protein</fullName>
    </submittedName>
</protein>
<name>A0A1M7ZBT3_9HYPH</name>
<organism evidence="1 2">
    <name type="scientific">Pseudoxanthobacter soli DSM 19599</name>
    <dbReference type="NCBI Taxonomy" id="1123029"/>
    <lineage>
        <taxon>Bacteria</taxon>
        <taxon>Pseudomonadati</taxon>
        <taxon>Pseudomonadota</taxon>
        <taxon>Alphaproteobacteria</taxon>
        <taxon>Hyphomicrobiales</taxon>
        <taxon>Segnochrobactraceae</taxon>
        <taxon>Pseudoxanthobacter</taxon>
    </lineage>
</organism>
<reference evidence="1 2" key="1">
    <citation type="submission" date="2016-12" db="EMBL/GenBank/DDBJ databases">
        <authorList>
            <person name="Song W.-J."/>
            <person name="Kurnit D.M."/>
        </authorList>
    </citation>
    <scope>NUCLEOTIDE SEQUENCE [LARGE SCALE GENOMIC DNA]</scope>
    <source>
        <strain evidence="1 2">DSM 19599</strain>
    </source>
</reference>
<sequence length="82" mass="8262">MSTFNTNENTLLLDDDALAHVDGGFNLVPFEPGPVEPFNPTNAVKAIVGLPLGPGIALPPGFSNLPLGPGIALPPTSGNTGS</sequence>
<dbReference type="STRING" id="1123029.SAMN02745172_00976"/>
<proteinExistence type="predicted"/>
<dbReference type="Proteomes" id="UP000186406">
    <property type="component" value="Unassembled WGS sequence"/>
</dbReference>
<dbReference type="EMBL" id="FRXO01000002">
    <property type="protein sequence ID" value="SHO62371.1"/>
    <property type="molecule type" value="Genomic_DNA"/>
</dbReference>